<accession>A0A507FC17</accession>
<sequence>MATNNYTANESFFGFVETQLDAQILVEAVIHKLIEPVFNMPLVMSGLSIRSGSVIVFPERKDQAQLSRWRDAFCWSASRMNGPFLLYREIEPSEKAVRKQMVGGLHSLSASPLSSAPPPAQSRSGRQARSTLFATSSLRKNTKLVPDGFAKRTIVITGSDGGKYRVISYFYPSDVEHIYQPRGSLPPHQEQMALKTPSQTQYFQHTLLKHSKLVPPPPPPSSSRPPLCTPVSPSVSIVQLPSAAPTRESSADDGDHGRSSLCACGCVRLSLNQVMRSLMMTPRWLEQPAYLAPLQRV</sequence>
<dbReference type="InterPro" id="IPR018608">
    <property type="entry name" value="Gti1/Pac2"/>
</dbReference>
<dbReference type="GO" id="GO:0003677">
    <property type="term" value="F:DNA binding"/>
    <property type="evidence" value="ECO:0007669"/>
    <property type="project" value="TreeGrafter"/>
</dbReference>
<proteinExistence type="predicted"/>
<feature type="region of interest" description="Disordered" evidence="1">
    <location>
        <begin position="108"/>
        <end position="128"/>
    </location>
</feature>
<dbReference type="EMBL" id="QEAP01000171">
    <property type="protein sequence ID" value="TPX73682.1"/>
    <property type="molecule type" value="Genomic_DNA"/>
</dbReference>
<gene>
    <name evidence="2" type="ORF">CcCBS67573_g05049</name>
</gene>
<evidence type="ECO:0000313" key="3">
    <source>
        <dbReference type="Proteomes" id="UP000320333"/>
    </source>
</evidence>
<dbReference type="Proteomes" id="UP000320333">
    <property type="component" value="Unassembled WGS sequence"/>
</dbReference>
<reference evidence="2 3" key="1">
    <citation type="journal article" date="2019" name="Sci. Rep.">
        <title>Comparative genomics of chytrid fungi reveal insights into the obligate biotrophic and pathogenic lifestyle of Synchytrium endobioticum.</title>
        <authorList>
            <person name="van de Vossenberg B.T.L.H."/>
            <person name="Warris S."/>
            <person name="Nguyen H.D.T."/>
            <person name="van Gent-Pelzer M.P.E."/>
            <person name="Joly D.L."/>
            <person name="van de Geest H.C."/>
            <person name="Bonants P.J.M."/>
            <person name="Smith D.S."/>
            <person name="Levesque C.A."/>
            <person name="van der Lee T.A.J."/>
        </authorList>
    </citation>
    <scope>NUCLEOTIDE SEQUENCE [LARGE SCALE GENOMIC DNA]</scope>
    <source>
        <strain evidence="2 3">CBS 675.73</strain>
    </source>
</reference>
<dbReference type="PANTHER" id="PTHR28027">
    <property type="entry name" value="TRANSCRIPTIONAL REGULATOR MIT1"/>
    <property type="match status" value="1"/>
</dbReference>
<keyword evidence="3" id="KW-1185">Reference proteome</keyword>
<evidence type="ECO:0000313" key="2">
    <source>
        <dbReference type="EMBL" id="TPX73682.1"/>
    </source>
</evidence>
<dbReference type="OrthoDB" id="5572844at2759"/>
<dbReference type="Pfam" id="PF09729">
    <property type="entry name" value="Gti1_Pac2"/>
    <property type="match status" value="1"/>
</dbReference>
<organism evidence="2 3">
    <name type="scientific">Chytriomyces confervae</name>
    <dbReference type="NCBI Taxonomy" id="246404"/>
    <lineage>
        <taxon>Eukaryota</taxon>
        <taxon>Fungi</taxon>
        <taxon>Fungi incertae sedis</taxon>
        <taxon>Chytridiomycota</taxon>
        <taxon>Chytridiomycota incertae sedis</taxon>
        <taxon>Chytridiomycetes</taxon>
        <taxon>Chytridiales</taxon>
        <taxon>Chytriomycetaceae</taxon>
        <taxon>Chytriomyces</taxon>
    </lineage>
</organism>
<evidence type="ECO:0000256" key="1">
    <source>
        <dbReference type="SAM" id="MobiDB-lite"/>
    </source>
</evidence>
<dbReference type="PANTHER" id="PTHR28027:SF2">
    <property type="entry name" value="TRANSCRIPTIONAL REGULATOR MIT1"/>
    <property type="match status" value="1"/>
</dbReference>
<protein>
    <submittedName>
        <fullName evidence="2">Uncharacterized protein</fullName>
    </submittedName>
</protein>
<comment type="caution">
    <text evidence="2">The sequence shown here is derived from an EMBL/GenBank/DDBJ whole genome shotgun (WGS) entry which is preliminary data.</text>
</comment>
<name>A0A507FC17_9FUNG</name>
<dbReference type="AlphaFoldDB" id="A0A507FC17"/>